<keyword evidence="1" id="KW-0472">Membrane</keyword>
<proteinExistence type="predicted"/>
<organism evidence="2 3">
    <name type="scientific">Brevibacterium senegalense</name>
    <dbReference type="NCBI Taxonomy" id="1033736"/>
    <lineage>
        <taxon>Bacteria</taxon>
        <taxon>Bacillati</taxon>
        <taxon>Actinomycetota</taxon>
        <taxon>Actinomycetes</taxon>
        <taxon>Micrococcales</taxon>
        <taxon>Brevibacteriaceae</taxon>
        <taxon>Brevibacterium</taxon>
    </lineage>
</organism>
<gene>
    <name evidence="2" type="ORF">K8V08_02620</name>
</gene>
<dbReference type="Pfam" id="PF19607">
    <property type="entry name" value="DUF6112"/>
    <property type="match status" value="1"/>
</dbReference>
<comment type="caution">
    <text evidence="2">The sequence shown here is derived from an EMBL/GenBank/DDBJ whole genome shotgun (WGS) entry which is preliminary data.</text>
</comment>
<evidence type="ECO:0000256" key="1">
    <source>
        <dbReference type="SAM" id="Phobius"/>
    </source>
</evidence>
<feature type="transmembrane region" description="Helical" evidence="1">
    <location>
        <begin position="74"/>
        <end position="96"/>
    </location>
</feature>
<name>A0A921SMY5_9MICO</name>
<keyword evidence="1" id="KW-1133">Transmembrane helix</keyword>
<dbReference type="AlphaFoldDB" id="A0A921SMY5"/>
<keyword evidence="1" id="KW-0812">Transmembrane</keyword>
<evidence type="ECO:0000313" key="2">
    <source>
        <dbReference type="EMBL" id="HJG79288.1"/>
    </source>
</evidence>
<dbReference type="Proteomes" id="UP000784435">
    <property type="component" value="Unassembled WGS sequence"/>
</dbReference>
<reference evidence="2" key="1">
    <citation type="journal article" date="2021" name="PeerJ">
        <title>Extensive microbial diversity within the chicken gut microbiome revealed by metagenomics and culture.</title>
        <authorList>
            <person name="Gilroy R."/>
            <person name="Ravi A."/>
            <person name="Getino M."/>
            <person name="Pursley I."/>
            <person name="Horton D.L."/>
            <person name="Alikhan N.F."/>
            <person name="Baker D."/>
            <person name="Gharbi K."/>
            <person name="Hall N."/>
            <person name="Watson M."/>
            <person name="Adriaenssens E.M."/>
            <person name="Foster-Nyarko E."/>
            <person name="Jarju S."/>
            <person name="Secka A."/>
            <person name="Antonio M."/>
            <person name="Oren A."/>
            <person name="Chaudhuri R.R."/>
            <person name="La Ragione R."/>
            <person name="Hildebrand F."/>
            <person name="Pallen M.J."/>
        </authorList>
    </citation>
    <scope>NUCLEOTIDE SEQUENCE</scope>
    <source>
        <strain evidence="2">ChiGjej5B5-7349</strain>
    </source>
</reference>
<evidence type="ECO:0000313" key="3">
    <source>
        <dbReference type="Proteomes" id="UP000784435"/>
    </source>
</evidence>
<sequence length="106" mass="10734">MSWTVNAVTGEESILAGYDPGVSPQFDAPWINPLRDLVGQGAGTVIVILVLTLIISALVWAFSKIGGMQGGQTAGLIGIFVSLGAAMVVGAAGAMIQWSSGLGIFG</sequence>
<accession>A0A921SMY5</accession>
<feature type="transmembrane region" description="Helical" evidence="1">
    <location>
        <begin position="42"/>
        <end position="62"/>
    </location>
</feature>
<dbReference type="EMBL" id="DYUK01000062">
    <property type="protein sequence ID" value="HJG79288.1"/>
    <property type="molecule type" value="Genomic_DNA"/>
</dbReference>
<protein>
    <submittedName>
        <fullName evidence="2">DUF6112 family protein</fullName>
    </submittedName>
</protein>
<dbReference type="InterPro" id="IPR046094">
    <property type="entry name" value="DUF6112"/>
</dbReference>
<reference evidence="2" key="2">
    <citation type="submission" date="2021-09" db="EMBL/GenBank/DDBJ databases">
        <authorList>
            <person name="Gilroy R."/>
        </authorList>
    </citation>
    <scope>NUCLEOTIDE SEQUENCE</scope>
    <source>
        <strain evidence="2">ChiGjej5B5-7349</strain>
    </source>
</reference>